<evidence type="ECO:0000313" key="9">
    <source>
        <dbReference type="Proteomes" id="UP000034090"/>
    </source>
</evidence>
<keyword evidence="3 5" id="KW-0808">Transferase</keyword>
<evidence type="ECO:0000256" key="6">
    <source>
        <dbReference type="PROSITE-ProRule" id="PRU10016"/>
    </source>
</evidence>
<dbReference type="Pfam" id="PF00303">
    <property type="entry name" value="Thymidylat_synt"/>
    <property type="match status" value="1"/>
</dbReference>
<comment type="function">
    <text evidence="5">Catalyzes the reductive methylation of 2'-deoxyuridine-5'-monophosphate (dUMP) to 2'-deoxythymidine-5'-monophosphate (dTMP) while utilizing 5,10-methylenetetrahydrofolate (mTHF) as the methyl donor and reductant in the reaction, yielding dihydrofolate (DHF) as a by-product. This enzymatic reaction provides an intracellular de novo source of dTMP, an essential precursor for DNA biosynthesis.</text>
</comment>
<comment type="caution">
    <text evidence="5">Lacks conserved residue(s) required for the propagation of feature annotation.</text>
</comment>
<feature type="binding site" evidence="5">
    <location>
        <position position="297"/>
    </location>
    <ligand>
        <name>(6R)-5,10-methylene-5,6,7,8-tetrahydrofolate</name>
        <dbReference type="ChEBI" id="CHEBI:15636"/>
    </ligand>
</feature>
<keyword evidence="2 5" id="KW-0489">Methyltransferase</keyword>
<feature type="binding site" description="in other chain" evidence="5">
    <location>
        <begin position="200"/>
        <end position="203"/>
    </location>
    <ligand>
        <name>dUMP</name>
        <dbReference type="ChEBI" id="CHEBI:246422"/>
        <note>ligand shared between dimeric partners</note>
    </ligand>
</feature>
<reference evidence="8 9" key="1">
    <citation type="journal article" date="2015" name="Nature">
        <title>rRNA introns, odd ribosomes, and small enigmatic genomes across a large radiation of phyla.</title>
        <authorList>
            <person name="Brown C.T."/>
            <person name="Hug L.A."/>
            <person name="Thomas B.C."/>
            <person name="Sharon I."/>
            <person name="Castelle C.J."/>
            <person name="Singh A."/>
            <person name="Wilkins M.J."/>
            <person name="Williams K.H."/>
            <person name="Banfield J.F."/>
        </authorList>
    </citation>
    <scope>NUCLEOTIDE SEQUENCE [LARGE SCALE GENOMIC DNA]</scope>
</reference>
<evidence type="ECO:0000256" key="5">
    <source>
        <dbReference type="HAMAP-Rule" id="MF_00008"/>
    </source>
</evidence>
<keyword evidence="4 5" id="KW-0545">Nucleotide biosynthesis</keyword>
<dbReference type="InterPro" id="IPR023451">
    <property type="entry name" value="Thymidate_synth/dCMP_Mease_dom"/>
</dbReference>
<comment type="subcellular location">
    <subcellularLocation>
        <location evidence="5">Cytoplasm</location>
    </subcellularLocation>
</comment>
<evidence type="ECO:0000259" key="7">
    <source>
        <dbReference type="Pfam" id="PF00303"/>
    </source>
</evidence>
<dbReference type="Proteomes" id="UP000034090">
    <property type="component" value="Unassembled WGS sequence"/>
</dbReference>
<dbReference type="Gene3D" id="3.30.572.10">
    <property type="entry name" value="Thymidylate synthase/dCMP hydroxymethylase domain"/>
    <property type="match status" value="1"/>
</dbReference>
<dbReference type="STRING" id="1618578.UV74_C0013G0067"/>
<evidence type="ECO:0000256" key="2">
    <source>
        <dbReference type="ARBA" id="ARBA00022603"/>
    </source>
</evidence>
<sequence length="298" mass="34356">MRQYLDLLKDILDNGSKKGDRTGTGTLSVFGRLLRFNLSDGFPLVTTKQVDMDLVIKELLWFISGNTNIRPLVLAGVNIWNRDAFRRYLEQLALDKTLEKYSYAWKLALKHYAQEIKDNEKFAETYGNLGPVYGAGWRNFEGVDQLAWVIDEIKSNPDSRRLLVSAWQPHRIKEMALPPCHVMYQFYVFDGKLSCQVYIRSWDVFLGGPFNIASYALLTMMVAQVTGTTAHELVICAGDAHLYLDHLAQAEEQIFRKPYPLPTMLMEYTIDDIEEFKITDFELRNYVHHPPIKGEMST</sequence>
<feature type="binding site" description="in other chain" evidence="5">
    <location>
        <begin position="241"/>
        <end position="243"/>
    </location>
    <ligand>
        <name>dUMP</name>
        <dbReference type="ChEBI" id="CHEBI:246422"/>
        <note>ligand shared between dimeric partners</note>
    </ligand>
</feature>
<dbReference type="EMBL" id="LCFQ01000013">
    <property type="protein sequence ID" value="KKS96945.1"/>
    <property type="molecule type" value="Genomic_DNA"/>
</dbReference>
<accession>A0A0G1DGB4</accession>
<comment type="similarity">
    <text evidence="5">Belongs to the thymidylate synthase family. Bacterial-type ThyA subfamily.</text>
</comment>
<dbReference type="GO" id="GO:0005829">
    <property type="term" value="C:cytosol"/>
    <property type="evidence" value="ECO:0007669"/>
    <property type="project" value="TreeGrafter"/>
</dbReference>
<dbReference type="CDD" id="cd00351">
    <property type="entry name" value="TS_Pyrimidine_HMase"/>
    <property type="match status" value="1"/>
</dbReference>
<dbReference type="PANTHER" id="PTHR11548:SF1">
    <property type="entry name" value="THYMIDYLATE SYNTHASE 1"/>
    <property type="match status" value="1"/>
</dbReference>
<organism evidence="8 9">
    <name type="scientific">Candidatus Woesebacteria bacterium GW2011_GWB1_43_14</name>
    <dbReference type="NCBI Taxonomy" id="1618578"/>
    <lineage>
        <taxon>Bacteria</taxon>
        <taxon>Candidatus Woeseibacteriota</taxon>
    </lineage>
</organism>
<dbReference type="InterPro" id="IPR036926">
    <property type="entry name" value="Thymidate_synth/dCMP_Mease_sf"/>
</dbReference>
<dbReference type="SUPFAM" id="SSF55831">
    <property type="entry name" value="Thymidylate synthase/dCMP hydroxymethylase"/>
    <property type="match status" value="1"/>
</dbReference>
<proteinExistence type="inferred from homology"/>
<dbReference type="EC" id="2.1.1.45" evidence="1 5"/>
<dbReference type="PATRIC" id="fig|1618578.3.peg.408"/>
<comment type="catalytic activity">
    <reaction evidence="5">
        <text>dUMP + (6R)-5,10-methylene-5,6,7,8-tetrahydrofolate = 7,8-dihydrofolate + dTMP</text>
        <dbReference type="Rhea" id="RHEA:12104"/>
        <dbReference type="ChEBI" id="CHEBI:15636"/>
        <dbReference type="ChEBI" id="CHEBI:57451"/>
        <dbReference type="ChEBI" id="CHEBI:63528"/>
        <dbReference type="ChEBI" id="CHEBI:246422"/>
        <dbReference type="EC" id="2.1.1.45"/>
    </reaction>
</comment>
<dbReference type="PANTHER" id="PTHR11548">
    <property type="entry name" value="THYMIDYLATE SYNTHASE 1"/>
    <property type="match status" value="1"/>
</dbReference>
<dbReference type="PROSITE" id="PS00091">
    <property type="entry name" value="THYMIDYLATE_SYNTHASE"/>
    <property type="match status" value="1"/>
</dbReference>
<dbReference type="InterPro" id="IPR000398">
    <property type="entry name" value="Thymidylate_synthase"/>
</dbReference>
<dbReference type="InterPro" id="IPR020940">
    <property type="entry name" value="Thymidylate_synthase_AS"/>
</dbReference>
<comment type="subunit">
    <text evidence="5">Homodimer.</text>
</comment>
<dbReference type="GO" id="GO:0006231">
    <property type="term" value="P:dTMP biosynthetic process"/>
    <property type="evidence" value="ECO:0007669"/>
    <property type="project" value="UniProtKB-UniRule"/>
</dbReference>
<dbReference type="NCBIfam" id="TIGR03284">
    <property type="entry name" value="thym_sym"/>
    <property type="match status" value="1"/>
</dbReference>
<feature type="binding site" description="in other chain" evidence="5">
    <location>
        <position position="21"/>
    </location>
    <ligand>
        <name>dUMP</name>
        <dbReference type="ChEBI" id="CHEBI:246422"/>
        <note>ligand shared between dimeric partners</note>
    </ligand>
</feature>
<dbReference type="GO" id="GO:0032259">
    <property type="term" value="P:methylation"/>
    <property type="evidence" value="ECO:0007669"/>
    <property type="project" value="UniProtKB-KW"/>
</dbReference>
<gene>
    <name evidence="5" type="primary">thyA</name>
    <name evidence="8" type="ORF">UV74_C0013G0067</name>
</gene>
<comment type="pathway">
    <text evidence="5">Pyrimidine metabolism; dTTP biosynthesis.</text>
</comment>
<feature type="binding site" evidence="5">
    <location>
        <begin position="160"/>
        <end position="161"/>
    </location>
    <ligand>
        <name>dUMP</name>
        <dbReference type="ChEBI" id="CHEBI:246422"/>
        <note>ligand shared between dimeric partners</note>
    </ligand>
</feature>
<dbReference type="GO" id="GO:0004799">
    <property type="term" value="F:thymidylate synthase activity"/>
    <property type="evidence" value="ECO:0007669"/>
    <property type="project" value="UniProtKB-UniRule"/>
</dbReference>
<evidence type="ECO:0000256" key="3">
    <source>
        <dbReference type="ARBA" id="ARBA00022679"/>
    </source>
</evidence>
<comment type="caution">
    <text evidence="8">The sequence shown here is derived from an EMBL/GenBank/DDBJ whole genome shotgun (WGS) entry which is preliminary data.</text>
</comment>
<name>A0A0G1DGB4_9BACT</name>
<evidence type="ECO:0000256" key="4">
    <source>
        <dbReference type="ARBA" id="ARBA00022727"/>
    </source>
</evidence>
<dbReference type="NCBIfam" id="NF002496">
    <property type="entry name" value="PRK01827.1-2"/>
    <property type="match status" value="1"/>
</dbReference>
<feature type="binding site" description="in other chain" evidence="5">
    <location>
        <position position="211"/>
    </location>
    <ligand>
        <name>dUMP</name>
        <dbReference type="ChEBI" id="CHEBI:246422"/>
        <note>ligand shared between dimeric partners</note>
    </ligand>
</feature>
<evidence type="ECO:0000256" key="1">
    <source>
        <dbReference type="ARBA" id="ARBA00011947"/>
    </source>
</evidence>
<feature type="binding site" evidence="5">
    <location>
        <position position="203"/>
    </location>
    <ligand>
        <name>(6R)-5,10-methylene-5,6,7,8-tetrahydrofolate</name>
        <dbReference type="ChEBI" id="CHEBI:15636"/>
    </ligand>
</feature>
<dbReference type="InterPro" id="IPR045097">
    <property type="entry name" value="Thymidate_synth/dCMP_Mease"/>
</dbReference>
<evidence type="ECO:0000313" key="8">
    <source>
        <dbReference type="EMBL" id="KKS96945.1"/>
    </source>
</evidence>
<protein>
    <recommendedName>
        <fullName evidence="1 5">Thymidylate synthase</fullName>
        <shortName evidence="5">TS</shortName>
        <shortName evidence="5">TSase</shortName>
        <ecNumber evidence="1 5">2.1.1.45</ecNumber>
    </recommendedName>
</protein>
<dbReference type="GO" id="GO:0006235">
    <property type="term" value="P:dTTP biosynthetic process"/>
    <property type="evidence" value="ECO:0007669"/>
    <property type="project" value="UniProtKB-UniRule"/>
</dbReference>
<dbReference type="AlphaFoldDB" id="A0A0G1DGB4"/>
<feature type="domain" description="Thymidylate synthase/dCMP hydroxymethylase" evidence="7">
    <location>
        <begin position="2"/>
        <end position="297"/>
    </location>
</feature>
<feature type="active site" evidence="6">
    <location>
        <position position="180"/>
    </location>
</feature>
<dbReference type="HAMAP" id="MF_00008">
    <property type="entry name" value="Thymidy_synth_bact"/>
    <property type="match status" value="1"/>
</dbReference>
<keyword evidence="5" id="KW-0963">Cytoplasm</keyword>
<feature type="active site" description="Nucleophile" evidence="5">
    <location>
        <position position="180"/>
    </location>
</feature>
<dbReference type="UniPathway" id="UPA00575"/>
<dbReference type="PRINTS" id="PR00108">
    <property type="entry name" value="THYMDSNTHASE"/>
</dbReference>